<comment type="caution">
    <text evidence="2">The sequence shown here is derived from an EMBL/GenBank/DDBJ whole genome shotgun (WGS) entry which is preliminary data.</text>
</comment>
<evidence type="ECO:0000313" key="3">
    <source>
        <dbReference type="Proteomes" id="UP000253324"/>
    </source>
</evidence>
<dbReference type="AlphaFoldDB" id="A0A368YJD2"/>
<feature type="transmembrane region" description="Helical" evidence="1">
    <location>
        <begin position="63"/>
        <end position="80"/>
    </location>
</feature>
<evidence type="ECO:0000256" key="1">
    <source>
        <dbReference type="SAM" id="Phobius"/>
    </source>
</evidence>
<dbReference type="Proteomes" id="UP000253324">
    <property type="component" value="Unassembled WGS sequence"/>
</dbReference>
<reference evidence="2 3" key="1">
    <citation type="submission" date="2018-07" db="EMBL/GenBank/DDBJ databases">
        <title>Genomic Encyclopedia of Type Strains, Phase III (KMG-III): the genomes of soil and plant-associated and newly described type strains.</title>
        <authorList>
            <person name="Whitman W."/>
        </authorList>
    </citation>
    <scope>NUCLEOTIDE SEQUENCE [LARGE SCALE GENOMIC DNA]</scope>
    <source>
        <strain evidence="2 3">31-25a</strain>
    </source>
</reference>
<accession>A0A368YJD2</accession>
<gene>
    <name evidence="2" type="ORF">C7476_11467</name>
</gene>
<organism evidence="2 3">
    <name type="scientific">Phyllobacterium bourgognense</name>
    <dbReference type="NCBI Taxonomy" id="314236"/>
    <lineage>
        <taxon>Bacteria</taxon>
        <taxon>Pseudomonadati</taxon>
        <taxon>Pseudomonadota</taxon>
        <taxon>Alphaproteobacteria</taxon>
        <taxon>Hyphomicrobiales</taxon>
        <taxon>Phyllobacteriaceae</taxon>
        <taxon>Phyllobacterium</taxon>
    </lineage>
</organism>
<sequence length="104" mass="11498">MRSFDFASPASNVARQRPFKRRNTGVSGVLEGASLIKTLHLPWLPLYLLAVCAYLPVLGRQALIAALVMAVMTIAAEVLTRRLATRASKKYRGVKPQATPTYWI</sequence>
<evidence type="ECO:0000313" key="2">
    <source>
        <dbReference type="EMBL" id="RCW80353.1"/>
    </source>
</evidence>
<keyword evidence="1" id="KW-1133">Transmembrane helix</keyword>
<proteinExistence type="predicted"/>
<protein>
    <submittedName>
        <fullName evidence="2">Uncharacterized protein</fullName>
    </submittedName>
</protein>
<keyword evidence="1" id="KW-0472">Membrane</keyword>
<keyword evidence="3" id="KW-1185">Reference proteome</keyword>
<dbReference type="RefSeq" id="WP_147274694.1">
    <property type="nucleotide sequence ID" value="NZ_QPJM01000014.1"/>
</dbReference>
<dbReference type="OrthoDB" id="9919276at2"/>
<name>A0A368YJD2_9HYPH</name>
<dbReference type="EMBL" id="QPJM01000014">
    <property type="protein sequence ID" value="RCW80353.1"/>
    <property type="molecule type" value="Genomic_DNA"/>
</dbReference>
<keyword evidence="1" id="KW-0812">Transmembrane</keyword>